<dbReference type="Gene3D" id="3.90.1200.10">
    <property type="match status" value="1"/>
</dbReference>
<protein>
    <recommendedName>
        <fullName evidence="1">Aminoglycoside phosphotransferase domain-containing protein</fullName>
    </recommendedName>
</protein>
<evidence type="ECO:0000313" key="3">
    <source>
        <dbReference type="Proteomes" id="UP000066480"/>
    </source>
</evidence>
<dbReference type="InterPro" id="IPR002575">
    <property type="entry name" value="Aminoglycoside_PTrfase"/>
</dbReference>
<feature type="domain" description="Aminoglycoside phosphotransferase" evidence="1">
    <location>
        <begin position="38"/>
        <end position="246"/>
    </location>
</feature>
<dbReference type="InterPro" id="IPR011009">
    <property type="entry name" value="Kinase-like_dom_sf"/>
</dbReference>
<gene>
    <name evidence="2" type="ORF">VV02_07025</name>
</gene>
<evidence type="ECO:0000259" key="1">
    <source>
        <dbReference type="Pfam" id="PF01636"/>
    </source>
</evidence>
<reference evidence="2 3" key="1">
    <citation type="submission" date="2015-03" db="EMBL/GenBank/DDBJ databases">
        <title>Luteipulveratus halotolerans sp. nov., a novel actinobacterium (Dermacoccaceae) from Sarawak, Malaysia.</title>
        <authorList>
            <person name="Juboi H."/>
            <person name="Basik A."/>
            <person name="Shamsul S.S."/>
            <person name="Arnold P."/>
            <person name="Schmitt E.K."/>
            <person name="Sanglier J.-J."/>
            <person name="Yeo T."/>
        </authorList>
    </citation>
    <scope>NUCLEOTIDE SEQUENCE [LARGE SCALE GENOMIC DNA]</scope>
    <source>
        <strain evidence="2 3">MN07-A0370</strain>
    </source>
</reference>
<dbReference type="Proteomes" id="UP000066480">
    <property type="component" value="Chromosome"/>
</dbReference>
<evidence type="ECO:0000313" key="2">
    <source>
        <dbReference type="EMBL" id="AKU18712.1"/>
    </source>
</evidence>
<dbReference type="KEGG" id="lmoi:VV02_07025"/>
<dbReference type="Pfam" id="PF01636">
    <property type="entry name" value="APH"/>
    <property type="match status" value="1"/>
</dbReference>
<dbReference type="PATRIC" id="fig|571913.6.peg.1432"/>
<dbReference type="STRING" id="571913.VV02_07025"/>
<name>A0A0K1JPS6_9MICO</name>
<accession>A0A0K1JPS6</accession>
<sequence length="295" mass="33193">MPLTELTFTPATTGPVLDAVCGQLLLDPSNAVLLRHHTNAVYRLVSAPIVVKISRPGARDVESTVNLVRWLAAHDVPSVSLVDEIEQPITVAGCEITLWKYLPQIHEISAGDIATPLAALHRTPPPPDLPRLDPMPDVERSLAASRFLSDDEKTILQQRSDELTTAWVNLKFDSGGVLLHTDPQHRNTLWEESGKRAVLCDWESATIGPAEWDLVTIEIHCRRFGHETSQMDEFCRWYGRDVRDWPGYVVVRDIRELKMIASNARKSAPGTPHADEVRRRIALLDDGPERRWYIL</sequence>
<keyword evidence="3" id="KW-1185">Reference proteome</keyword>
<dbReference type="SUPFAM" id="SSF56112">
    <property type="entry name" value="Protein kinase-like (PK-like)"/>
    <property type="match status" value="1"/>
</dbReference>
<proteinExistence type="predicted"/>
<dbReference type="AlphaFoldDB" id="A0A0K1JPS6"/>
<organism evidence="2 3">
    <name type="scientific">Luteipulveratus mongoliensis</name>
    <dbReference type="NCBI Taxonomy" id="571913"/>
    <lineage>
        <taxon>Bacteria</taxon>
        <taxon>Bacillati</taxon>
        <taxon>Actinomycetota</taxon>
        <taxon>Actinomycetes</taxon>
        <taxon>Micrococcales</taxon>
        <taxon>Dermacoccaceae</taxon>
        <taxon>Luteipulveratus</taxon>
    </lineage>
</organism>
<dbReference type="EMBL" id="CP011112">
    <property type="protein sequence ID" value="AKU18712.1"/>
    <property type="molecule type" value="Genomic_DNA"/>
</dbReference>